<organism evidence="6 7">
    <name type="scientific">Collinsella intestinalis</name>
    <dbReference type="NCBI Taxonomy" id="147207"/>
    <lineage>
        <taxon>Bacteria</taxon>
        <taxon>Bacillati</taxon>
        <taxon>Actinomycetota</taxon>
        <taxon>Coriobacteriia</taxon>
        <taxon>Coriobacteriales</taxon>
        <taxon>Coriobacteriaceae</taxon>
        <taxon>Collinsella</taxon>
    </lineage>
</organism>
<dbReference type="SUPFAM" id="SSF88713">
    <property type="entry name" value="Glycoside hydrolase/deacetylase"/>
    <property type="match status" value="1"/>
</dbReference>
<dbReference type="EC" id="3.5.1.104" evidence="6"/>
<evidence type="ECO:0000256" key="2">
    <source>
        <dbReference type="ARBA" id="ARBA00022801"/>
    </source>
</evidence>
<keyword evidence="2 6" id="KW-0378">Hydrolase</keyword>
<feature type="compositionally biased region" description="Polar residues" evidence="3">
    <location>
        <begin position="1"/>
        <end position="11"/>
    </location>
</feature>
<dbReference type="InterPro" id="IPR002509">
    <property type="entry name" value="NODB_dom"/>
</dbReference>
<dbReference type="GO" id="GO:0016810">
    <property type="term" value="F:hydrolase activity, acting on carbon-nitrogen (but not peptide) bonds"/>
    <property type="evidence" value="ECO:0007669"/>
    <property type="project" value="InterPro"/>
</dbReference>
<accession>A0A5K1IIJ9</accession>
<dbReference type="InterPro" id="IPR011330">
    <property type="entry name" value="Glyco_hydro/deAcase_b/a-brl"/>
</dbReference>
<feature type="domain" description="NodB homology" evidence="5">
    <location>
        <begin position="242"/>
        <end position="421"/>
    </location>
</feature>
<protein>
    <submittedName>
        <fullName evidence="6">Peptidoglycan-N-acetylglucosamine deacetylase</fullName>
        <ecNumber evidence="6">3.5.1.104</ecNumber>
    </submittedName>
</protein>
<evidence type="ECO:0000313" key="7">
    <source>
        <dbReference type="Proteomes" id="UP000405524"/>
    </source>
</evidence>
<dbReference type="AlphaFoldDB" id="A0A5K1IIJ9"/>
<dbReference type="Pfam" id="PF01522">
    <property type="entry name" value="Polysacc_deac_1"/>
    <property type="match status" value="1"/>
</dbReference>
<gene>
    <name evidence="6" type="primary">pgdA</name>
    <name evidence="6" type="ORF">JKKLCJKK_01376</name>
</gene>
<evidence type="ECO:0000256" key="3">
    <source>
        <dbReference type="SAM" id="MobiDB-lite"/>
    </source>
</evidence>
<dbReference type="PANTHER" id="PTHR10587:SF133">
    <property type="entry name" value="CHITIN DEACETYLASE 1-RELATED"/>
    <property type="match status" value="1"/>
</dbReference>
<dbReference type="GeneID" id="77464797"/>
<dbReference type="GO" id="GO:0046872">
    <property type="term" value="F:metal ion binding"/>
    <property type="evidence" value="ECO:0007669"/>
    <property type="project" value="UniProtKB-KW"/>
</dbReference>
<dbReference type="PROSITE" id="PS51677">
    <property type="entry name" value="NODB"/>
    <property type="match status" value="1"/>
</dbReference>
<feature type="region of interest" description="Disordered" evidence="3">
    <location>
        <begin position="1"/>
        <end position="54"/>
    </location>
</feature>
<dbReference type="InterPro" id="IPR050248">
    <property type="entry name" value="Polysacc_deacetylase_ArnD"/>
</dbReference>
<keyword evidence="1" id="KW-0479">Metal-binding</keyword>
<dbReference type="Gene3D" id="3.20.20.370">
    <property type="entry name" value="Glycoside hydrolase/deacetylase"/>
    <property type="match status" value="1"/>
</dbReference>
<evidence type="ECO:0000259" key="5">
    <source>
        <dbReference type="PROSITE" id="PS51677"/>
    </source>
</evidence>
<feature type="transmembrane region" description="Helical" evidence="4">
    <location>
        <begin position="63"/>
        <end position="83"/>
    </location>
</feature>
<proteinExistence type="predicted"/>
<evidence type="ECO:0000256" key="1">
    <source>
        <dbReference type="ARBA" id="ARBA00022723"/>
    </source>
</evidence>
<dbReference type="GO" id="GO:0016020">
    <property type="term" value="C:membrane"/>
    <property type="evidence" value="ECO:0007669"/>
    <property type="project" value="TreeGrafter"/>
</dbReference>
<dbReference type="RefSeq" id="WP_226803156.1">
    <property type="nucleotide sequence ID" value="NZ_CABWIC010000001.1"/>
</dbReference>
<dbReference type="PANTHER" id="PTHR10587">
    <property type="entry name" value="GLYCOSYL TRANSFERASE-RELATED"/>
    <property type="match status" value="1"/>
</dbReference>
<keyword evidence="4" id="KW-0472">Membrane</keyword>
<evidence type="ECO:0000256" key="4">
    <source>
        <dbReference type="SAM" id="Phobius"/>
    </source>
</evidence>
<dbReference type="CDD" id="cd10917">
    <property type="entry name" value="CE4_NodB_like_6s_7s"/>
    <property type="match status" value="1"/>
</dbReference>
<dbReference type="EMBL" id="CABWIC010000001">
    <property type="protein sequence ID" value="VWL86267.1"/>
    <property type="molecule type" value="Genomic_DNA"/>
</dbReference>
<name>A0A5K1IIJ9_9ACTN</name>
<evidence type="ECO:0000313" key="6">
    <source>
        <dbReference type="EMBL" id="VWL86267.1"/>
    </source>
</evidence>
<keyword evidence="4" id="KW-0812">Transmembrane</keyword>
<dbReference type="GO" id="GO:0005975">
    <property type="term" value="P:carbohydrate metabolic process"/>
    <property type="evidence" value="ECO:0007669"/>
    <property type="project" value="InterPro"/>
</dbReference>
<reference evidence="6 7" key="1">
    <citation type="submission" date="2019-10" db="EMBL/GenBank/DDBJ databases">
        <authorList>
            <person name="Wolf R A."/>
        </authorList>
    </citation>
    <scope>NUCLEOTIDE SEQUENCE [LARGE SCALE GENOMIC DNA]</scope>
    <source>
        <strain evidence="6">Collinsella_intestinalis_DSM_13632</strain>
    </source>
</reference>
<sequence length="461" mass="49780">MPNYTTSYSTKNKPRYRKNTNGRLSGARKPPRRRDAQYLRRTQGFGGRRRSGHGYGGNDRRPYAIIVVGCAFLLFVASIVWYANRSVEITLNGEAAKVRINSSIERVIREKELEPRPGNLLAVDDSVLEKGGGTACTVELNGKAIDNDHLDEVELTGGEKLEVGDGKDIYEKHDVEATVIEPTLTIDGTGALRFVQTWGVPGRSEVWTGKKTGIVADRGVVEDVVNAEVTCTTITPDTKGKKYIALTFDEGPSSRTSEILDILKEKDAKATFFVSGDKVAAAPAAVKAIAESGNELGTNAYSDVNLGELSASDLRSQLSDSFAAVKKAGGGKVSLVRPPFGEFSEQNWADAMDMVSAVVSWNVDSGDWLLPGAATVADTVVGSVRNGSIVLLTDNETTCAQTVEALPQIIDRLQAEGYEFVTLSEMIATDDDLKDLVDLSEVRMPKKASLPVVQKDSEQGE</sequence>
<dbReference type="Proteomes" id="UP000405524">
    <property type="component" value="Unassembled WGS sequence"/>
</dbReference>
<keyword evidence="4" id="KW-1133">Transmembrane helix</keyword>